<keyword evidence="3" id="KW-1185">Reference proteome</keyword>
<evidence type="ECO:0000313" key="2">
    <source>
        <dbReference type="EMBL" id="GGP24317.1"/>
    </source>
</evidence>
<evidence type="ECO:0000313" key="3">
    <source>
        <dbReference type="Proteomes" id="UP000621859"/>
    </source>
</evidence>
<accession>A0ABQ2PFY6</accession>
<evidence type="ECO:0000259" key="1">
    <source>
        <dbReference type="Pfam" id="PF12680"/>
    </source>
</evidence>
<dbReference type="InterPro" id="IPR032710">
    <property type="entry name" value="NTF2-like_dom_sf"/>
</dbReference>
<sequence>MMRDSEALVREFWRLMQTNDFEAVGAVLADEFVAEWPQSNERIRGRANFAGLNREYPAHGLWRFELNRMVAGADQVVTDVSITDGVQKARAISFFTFTGQRISKLVEYWPEPYEAPENRAHWVEALT</sequence>
<gene>
    <name evidence="2" type="ORF">GCM10010971_01360</name>
</gene>
<dbReference type="EMBL" id="BMLY01000001">
    <property type="protein sequence ID" value="GGP24317.1"/>
    <property type="molecule type" value="Genomic_DNA"/>
</dbReference>
<dbReference type="Proteomes" id="UP000621859">
    <property type="component" value="Unassembled WGS sequence"/>
</dbReference>
<organism evidence="2 3">
    <name type="scientific">Silvimonas amylolytica</name>
    <dbReference type="NCBI Taxonomy" id="449663"/>
    <lineage>
        <taxon>Bacteria</taxon>
        <taxon>Pseudomonadati</taxon>
        <taxon>Pseudomonadota</taxon>
        <taxon>Betaproteobacteria</taxon>
        <taxon>Neisseriales</taxon>
        <taxon>Chitinibacteraceae</taxon>
        <taxon>Silvimonas</taxon>
    </lineage>
</organism>
<dbReference type="Gene3D" id="3.10.450.50">
    <property type="match status" value="1"/>
</dbReference>
<reference evidence="3" key="1">
    <citation type="journal article" date="2019" name="Int. J. Syst. Evol. Microbiol.">
        <title>The Global Catalogue of Microorganisms (GCM) 10K type strain sequencing project: providing services to taxonomists for standard genome sequencing and annotation.</title>
        <authorList>
            <consortium name="The Broad Institute Genomics Platform"/>
            <consortium name="The Broad Institute Genome Sequencing Center for Infectious Disease"/>
            <person name="Wu L."/>
            <person name="Ma J."/>
        </authorList>
    </citation>
    <scope>NUCLEOTIDE SEQUENCE [LARGE SCALE GENOMIC DNA]</scope>
    <source>
        <strain evidence="3">CGMCC 1.8860</strain>
    </source>
</reference>
<dbReference type="InterPro" id="IPR037401">
    <property type="entry name" value="SnoaL-like"/>
</dbReference>
<dbReference type="SUPFAM" id="SSF54427">
    <property type="entry name" value="NTF2-like"/>
    <property type="match status" value="1"/>
</dbReference>
<feature type="domain" description="SnoaL-like" evidence="1">
    <location>
        <begin position="9"/>
        <end position="103"/>
    </location>
</feature>
<protein>
    <submittedName>
        <fullName evidence="2">Polyketide cyclase</fullName>
    </submittedName>
</protein>
<name>A0ABQ2PFY6_9NEIS</name>
<comment type="caution">
    <text evidence="2">The sequence shown here is derived from an EMBL/GenBank/DDBJ whole genome shotgun (WGS) entry which is preliminary data.</text>
</comment>
<proteinExistence type="predicted"/>
<dbReference type="Pfam" id="PF12680">
    <property type="entry name" value="SnoaL_2"/>
    <property type="match status" value="1"/>
</dbReference>